<reference evidence="6 7" key="1">
    <citation type="submission" date="2019-08" db="EMBL/GenBank/DDBJ databases">
        <title>Complete genome sequence of Candidatus Uab amorphum.</title>
        <authorList>
            <person name="Shiratori T."/>
            <person name="Suzuki S."/>
            <person name="Kakizawa Y."/>
            <person name="Ishida K."/>
        </authorList>
    </citation>
    <scope>NUCLEOTIDE SEQUENCE [LARGE SCALE GENOMIC DNA]</scope>
    <source>
        <strain evidence="6 7">SRT547</strain>
    </source>
</reference>
<dbReference type="NCBIfam" id="TIGR00205">
    <property type="entry name" value="fliE"/>
    <property type="match status" value="1"/>
</dbReference>
<dbReference type="OrthoDB" id="285952at2"/>
<keyword evidence="7" id="KW-1185">Reference proteome</keyword>
<keyword evidence="6" id="KW-0282">Flagellum</keyword>
<accession>A0A5S9IP36</accession>
<comment type="similarity">
    <text evidence="2 4">Belongs to the FliE family.</text>
</comment>
<dbReference type="InterPro" id="IPR001624">
    <property type="entry name" value="FliE"/>
</dbReference>
<dbReference type="GO" id="GO:0009425">
    <property type="term" value="C:bacterial-type flagellum basal body"/>
    <property type="evidence" value="ECO:0007669"/>
    <property type="project" value="UniProtKB-SubCell"/>
</dbReference>
<dbReference type="EMBL" id="AP019860">
    <property type="protein sequence ID" value="BBM85016.1"/>
    <property type="molecule type" value="Genomic_DNA"/>
</dbReference>
<protein>
    <recommendedName>
        <fullName evidence="4 5">Flagellar hook-basal body complex protein FliE</fullName>
    </recommendedName>
</protein>
<evidence type="ECO:0000256" key="5">
    <source>
        <dbReference type="NCBIfam" id="TIGR00205"/>
    </source>
</evidence>
<dbReference type="Proteomes" id="UP000326354">
    <property type="component" value="Chromosome"/>
</dbReference>
<dbReference type="AlphaFoldDB" id="A0A5S9IP36"/>
<name>A0A5S9IP36_UABAM</name>
<evidence type="ECO:0000256" key="2">
    <source>
        <dbReference type="ARBA" id="ARBA00009272"/>
    </source>
</evidence>
<dbReference type="HAMAP" id="MF_00724">
    <property type="entry name" value="FliE"/>
    <property type="match status" value="1"/>
</dbReference>
<evidence type="ECO:0000313" key="6">
    <source>
        <dbReference type="EMBL" id="BBM85016.1"/>
    </source>
</evidence>
<proteinExistence type="inferred from homology"/>
<gene>
    <name evidence="4" type="primary">fliE</name>
    <name evidence="6" type="ORF">UABAM_03379</name>
</gene>
<evidence type="ECO:0000256" key="4">
    <source>
        <dbReference type="HAMAP-Rule" id="MF_00724"/>
    </source>
</evidence>
<dbReference type="PANTHER" id="PTHR34653:SF1">
    <property type="entry name" value="FLAGELLAR HOOK-BASAL BODY COMPLEX PROTEIN FLIE"/>
    <property type="match status" value="1"/>
</dbReference>
<comment type="subcellular location">
    <subcellularLocation>
        <location evidence="1 4">Bacterial flagellum basal body</location>
    </subcellularLocation>
</comment>
<dbReference type="RefSeq" id="WP_151969139.1">
    <property type="nucleotide sequence ID" value="NZ_AP019860.1"/>
</dbReference>
<keyword evidence="6" id="KW-0966">Cell projection</keyword>
<dbReference type="GO" id="GO:0003774">
    <property type="term" value="F:cytoskeletal motor activity"/>
    <property type="evidence" value="ECO:0007669"/>
    <property type="project" value="InterPro"/>
</dbReference>
<sequence length="107" mass="11711">MIPIQLSTNNNIYMAKAAMNSASQTNTSANTTQNENGFGKALNNAVNEVNQLQQDAQTNIENIGSGQSRDIHKAMLSMHKADLGLKLSVEVRNKAVDAYQEIMRMSI</sequence>
<organism evidence="6 7">
    <name type="scientific">Uabimicrobium amorphum</name>
    <dbReference type="NCBI Taxonomy" id="2596890"/>
    <lineage>
        <taxon>Bacteria</taxon>
        <taxon>Pseudomonadati</taxon>
        <taxon>Planctomycetota</taxon>
        <taxon>Candidatus Uabimicrobiia</taxon>
        <taxon>Candidatus Uabimicrobiales</taxon>
        <taxon>Candidatus Uabimicrobiaceae</taxon>
        <taxon>Candidatus Uabimicrobium</taxon>
    </lineage>
</organism>
<dbReference type="PRINTS" id="PR01006">
    <property type="entry name" value="FLGHOOKFLIE"/>
</dbReference>
<dbReference type="KEGG" id="uam:UABAM_03379"/>
<dbReference type="GO" id="GO:0005198">
    <property type="term" value="F:structural molecule activity"/>
    <property type="evidence" value="ECO:0007669"/>
    <property type="project" value="UniProtKB-UniRule"/>
</dbReference>
<dbReference type="PANTHER" id="PTHR34653">
    <property type="match status" value="1"/>
</dbReference>
<dbReference type="GO" id="GO:0071973">
    <property type="term" value="P:bacterial-type flagellum-dependent cell motility"/>
    <property type="evidence" value="ECO:0007669"/>
    <property type="project" value="InterPro"/>
</dbReference>
<evidence type="ECO:0000313" key="7">
    <source>
        <dbReference type="Proteomes" id="UP000326354"/>
    </source>
</evidence>
<dbReference type="Pfam" id="PF02049">
    <property type="entry name" value="FliE"/>
    <property type="match status" value="1"/>
</dbReference>
<evidence type="ECO:0000256" key="3">
    <source>
        <dbReference type="ARBA" id="ARBA00023143"/>
    </source>
</evidence>
<keyword evidence="3 4" id="KW-0975">Bacterial flagellum</keyword>
<keyword evidence="6" id="KW-0969">Cilium</keyword>
<evidence type="ECO:0000256" key="1">
    <source>
        <dbReference type="ARBA" id="ARBA00004117"/>
    </source>
</evidence>